<protein>
    <submittedName>
        <fullName evidence="1">Uncharacterized protein</fullName>
    </submittedName>
</protein>
<name>A0ABZ2M461_9BACT</name>
<evidence type="ECO:0000313" key="1">
    <source>
        <dbReference type="EMBL" id="WXB18036.1"/>
    </source>
</evidence>
<dbReference type="RefSeq" id="WP_394827676.1">
    <property type="nucleotide sequence ID" value="NZ_CP089984.1"/>
</dbReference>
<proteinExistence type="predicted"/>
<dbReference type="Proteomes" id="UP001370348">
    <property type="component" value="Chromosome"/>
</dbReference>
<dbReference type="EMBL" id="CP089984">
    <property type="protein sequence ID" value="WXB18036.1"/>
    <property type="molecule type" value="Genomic_DNA"/>
</dbReference>
<keyword evidence="2" id="KW-1185">Reference proteome</keyword>
<evidence type="ECO:0000313" key="2">
    <source>
        <dbReference type="Proteomes" id="UP001370348"/>
    </source>
</evidence>
<reference evidence="1 2" key="1">
    <citation type="submission" date="2021-12" db="EMBL/GenBank/DDBJ databases">
        <title>Discovery of the Pendulisporaceae a myxobacterial family with distinct sporulation behavior and unique specialized metabolism.</title>
        <authorList>
            <person name="Garcia R."/>
            <person name="Popoff A."/>
            <person name="Bader C.D."/>
            <person name="Loehr J."/>
            <person name="Walesch S."/>
            <person name="Walt C."/>
            <person name="Boldt J."/>
            <person name="Bunk B."/>
            <person name="Haeckl F.J.F.P.J."/>
            <person name="Gunesch A.P."/>
            <person name="Birkelbach J."/>
            <person name="Nuebel U."/>
            <person name="Pietschmann T."/>
            <person name="Bach T."/>
            <person name="Mueller R."/>
        </authorList>
    </citation>
    <scope>NUCLEOTIDE SEQUENCE [LARGE SCALE GENOMIC DNA]</scope>
    <source>
        <strain evidence="1 2">MSr11954</strain>
    </source>
</reference>
<sequence>MKAVRSVDWEYTLLEGDGGERFIDVLCGTSALFARRVTLRPDEYQRALDDERYARELTLRIRREPAAFEGRYQDNPPKAFGRD</sequence>
<gene>
    <name evidence="1" type="ORF">LZC94_12340</name>
</gene>
<organism evidence="1 2">
    <name type="scientific">Pendulispora albinea</name>
    <dbReference type="NCBI Taxonomy" id="2741071"/>
    <lineage>
        <taxon>Bacteria</taxon>
        <taxon>Pseudomonadati</taxon>
        <taxon>Myxococcota</taxon>
        <taxon>Myxococcia</taxon>
        <taxon>Myxococcales</taxon>
        <taxon>Sorangiineae</taxon>
        <taxon>Pendulisporaceae</taxon>
        <taxon>Pendulispora</taxon>
    </lineage>
</organism>
<accession>A0ABZ2M461</accession>